<dbReference type="EMBL" id="PFWU01000012">
    <property type="protein sequence ID" value="PJA46043.1"/>
    <property type="molecule type" value="Genomic_DNA"/>
</dbReference>
<dbReference type="NCBIfam" id="TIGR00696">
    <property type="entry name" value="wecG_tagA_cpsF"/>
    <property type="match status" value="1"/>
</dbReference>
<dbReference type="GO" id="GO:0016758">
    <property type="term" value="F:hexosyltransferase activity"/>
    <property type="evidence" value="ECO:0007669"/>
    <property type="project" value="TreeGrafter"/>
</dbReference>
<gene>
    <name evidence="3" type="ORF">CO174_01070</name>
</gene>
<dbReference type="Pfam" id="PF03808">
    <property type="entry name" value="Glyco_tran_WecG"/>
    <property type="match status" value="1"/>
</dbReference>
<proteinExistence type="predicted"/>
<dbReference type="PANTHER" id="PTHR34136">
    <property type="match status" value="1"/>
</dbReference>
<dbReference type="AlphaFoldDB" id="A0A2M7XDU4"/>
<evidence type="ECO:0000256" key="1">
    <source>
        <dbReference type="ARBA" id="ARBA00022676"/>
    </source>
</evidence>
<keyword evidence="1" id="KW-0328">Glycosyltransferase</keyword>
<name>A0A2M7XDU4_9BACT</name>
<sequence>MQHQLFGVRIDDLDKHTISQQLTTWLGGQRPHIIVTPNAEFLLEGRRDPSFVELLNTSDLSVPDSVSLRYAVAALSTARLLHRYPGVDLFLDLVSIAQAQQKKVLLLGGHPGAAGQSAIVLKTQHPDLAIVAHDPGFLKSEGGQVELTAKTLTIIEQEKPDVVAVALGQGKQERVMTALAKCFPFIKILIGIGGSLEMIAGQRQRSPLWMRQIGLEWLWRVSIEPQRLQRIVNASIVFPFLVAKKAFRERGVIVPTRHVFSEVFKQLRGL</sequence>
<reference evidence="4" key="1">
    <citation type="submission" date="2017-09" db="EMBL/GenBank/DDBJ databases">
        <title>Depth-based differentiation of microbial function through sediment-hosted aquifers and enrichment of novel symbionts in the deep terrestrial subsurface.</title>
        <authorList>
            <person name="Probst A.J."/>
            <person name="Ladd B."/>
            <person name="Jarett J.K."/>
            <person name="Geller-Mcgrath D.E."/>
            <person name="Sieber C.M.K."/>
            <person name="Emerson J.B."/>
            <person name="Anantharaman K."/>
            <person name="Thomas B.C."/>
            <person name="Malmstrom R."/>
            <person name="Stieglmeier M."/>
            <person name="Klingl A."/>
            <person name="Woyke T."/>
            <person name="Ryan C.M."/>
            <person name="Banfield J.F."/>
        </authorList>
    </citation>
    <scope>NUCLEOTIDE SEQUENCE [LARGE SCALE GENOMIC DNA]</scope>
</reference>
<accession>A0A2M7XDU4</accession>
<evidence type="ECO:0000256" key="2">
    <source>
        <dbReference type="ARBA" id="ARBA00022679"/>
    </source>
</evidence>
<comment type="caution">
    <text evidence="3">The sequence shown here is derived from an EMBL/GenBank/DDBJ whole genome shotgun (WGS) entry which is preliminary data.</text>
</comment>
<dbReference type="CDD" id="cd06533">
    <property type="entry name" value="Glyco_transf_WecG_TagA"/>
    <property type="match status" value="1"/>
</dbReference>
<keyword evidence="2" id="KW-0808">Transferase</keyword>
<organism evidence="3 4">
    <name type="scientific">Candidatus Uhrbacteria bacterium CG_4_9_14_3_um_filter_50_9</name>
    <dbReference type="NCBI Taxonomy" id="1975035"/>
    <lineage>
        <taxon>Bacteria</taxon>
        <taxon>Candidatus Uhriibacteriota</taxon>
    </lineage>
</organism>
<evidence type="ECO:0000313" key="3">
    <source>
        <dbReference type="EMBL" id="PJA46043.1"/>
    </source>
</evidence>
<dbReference type="Proteomes" id="UP000229385">
    <property type="component" value="Unassembled WGS sequence"/>
</dbReference>
<dbReference type="PANTHER" id="PTHR34136:SF1">
    <property type="entry name" value="UDP-N-ACETYL-D-MANNOSAMINURONIC ACID TRANSFERASE"/>
    <property type="match status" value="1"/>
</dbReference>
<evidence type="ECO:0000313" key="4">
    <source>
        <dbReference type="Proteomes" id="UP000229385"/>
    </source>
</evidence>
<evidence type="ECO:0008006" key="5">
    <source>
        <dbReference type="Google" id="ProtNLM"/>
    </source>
</evidence>
<dbReference type="InterPro" id="IPR004629">
    <property type="entry name" value="WecG_TagA_CpsF"/>
</dbReference>
<protein>
    <recommendedName>
        <fullName evidence="5">Glycosyltransferase</fullName>
    </recommendedName>
</protein>